<keyword evidence="8" id="KW-1003">Cell membrane</keyword>
<dbReference type="RefSeq" id="WP_006721712.1">
    <property type="nucleotide sequence ID" value="NZ_CP085935.1"/>
</dbReference>
<organism evidence="12 13">
    <name type="scientific">Collinsella stercoris DSM 13279</name>
    <dbReference type="NCBI Taxonomy" id="445975"/>
    <lineage>
        <taxon>Bacteria</taxon>
        <taxon>Bacillati</taxon>
        <taxon>Actinomycetota</taxon>
        <taxon>Coriobacteriia</taxon>
        <taxon>Coriobacteriales</taxon>
        <taxon>Coriobacteriaceae</taxon>
        <taxon>Collinsella</taxon>
    </lineage>
</organism>
<dbReference type="STRING" id="445975.COLSTE_02083"/>
<keyword evidence="5 8" id="KW-0472">Membrane</keyword>
<accession>B6GDA5</accession>
<evidence type="ECO:0000259" key="11">
    <source>
        <dbReference type="Pfam" id="PF02823"/>
    </source>
</evidence>
<dbReference type="EMBL" id="ABXJ01000125">
    <property type="protein sequence ID" value="EEA89721.1"/>
    <property type="molecule type" value="Genomic_DNA"/>
</dbReference>
<protein>
    <recommendedName>
        <fullName evidence="8">ATP synthase epsilon chain</fullName>
    </recommendedName>
    <alternativeName>
        <fullName evidence="8">ATP synthase F1 sector epsilon subunit</fullName>
    </alternativeName>
    <alternativeName>
        <fullName evidence="8">F-ATPase epsilon subunit</fullName>
    </alternativeName>
</protein>
<dbReference type="InterPro" id="IPR020546">
    <property type="entry name" value="ATP_synth_F1_dsu/esu_N"/>
</dbReference>
<evidence type="ECO:0000313" key="12">
    <source>
        <dbReference type="EMBL" id="EEA89721.1"/>
    </source>
</evidence>
<dbReference type="Gene3D" id="2.60.15.10">
    <property type="entry name" value="F0F1 ATP synthase delta/epsilon subunit, N-terminal"/>
    <property type="match status" value="1"/>
</dbReference>
<evidence type="ECO:0000256" key="9">
    <source>
        <dbReference type="RuleBase" id="RU003656"/>
    </source>
</evidence>
<dbReference type="InterPro" id="IPR001469">
    <property type="entry name" value="ATP_synth_F1_dsu/esu"/>
</dbReference>
<feature type="coiled-coil region" evidence="10">
    <location>
        <begin position="85"/>
        <end position="112"/>
    </location>
</feature>
<reference evidence="12 13" key="1">
    <citation type="submission" date="2008-10" db="EMBL/GenBank/DDBJ databases">
        <title>Draft genome sequence of Collinsella stercoris (DSM 13279).</title>
        <authorList>
            <person name="Sudarsanam P."/>
            <person name="Ley R."/>
            <person name="Guruge J."/>
            <person name="Turnbaugh P.J."/>
            <person name="Mahowald M."/>
            <person name="Liep D."/>
            <person name="Gordon J."/>
        </authorList>
    </citation>
    <scope>NUCLEOTIDE SEQUENCE [LARGE SCALE GENOMIC DNA]</scope>
    <source>
        <strain evidence="12 13">DSM 13279</strain>
    </source>
</reference>
<evidence type="ECO:0000256" key="3">
    <source>
        <dbReference type="ARBA" id="ARBA00022448"/>
    </source>
</evidence>
<dbReference type="InterPro" id="IPR036771">
    <property type="entry name" value="ATPsynth_dsu/esu_N"/>
</dbReference>
<evidence type="ECO:0000256" key="10">
    <source>
        <dbReference type="SAM" id="Coils"/>
    </source>
</evidence>
<dbReference type="PANTHER" id="PTHR13822">
    <property type="entry name" value="ATP SYNTHASE DELTA/EPSILON CHAIN"/>
    <property type="match status" value="1"/>
</dbReference>
<name>B6GDA5_9ACTN</name>
<dbReference type="GO" id="GO:0046933">
    <property type="term" value="F:proton-transporting ATP synthase activity, rotational mechanism"/>
    <property type="evidence" value="ECO:0007669"/>
    <property type="project" value="UniProtKB-UniRule"/>
</dbReference>
<comment type="function">
    <text evidence="8">Produces ATP from ADP in the presence of a proton gradient across the membrane.</text>
</comment>
<dbReference type="GO" id="GO:0016787">
    <property type="term" value="F:hydrolase activity"/>
    <property type="evidence" value="ECO:0007669"/>
    <property type="project" value="UniProtKB-KW"/>
</dbReference>
<dbReference type="GO" id="GO:0005886">
    <property type="term" value="C:plasma membrane"/>
    <property type="evidence" value="ECO:0007669"/>
    <property type="project" value="UniProtKB-SubCell"/>
</dbReference>
<proteinExistence type="inferred from homology"/>
<gene>
    <name evidence="8 12" type="primary">atpC</name>
    <name evidence="12" type="ORF">COLSTE_02083</name>
</gene>
<keyword evidence="4 8" id="KW-0406">Ion transport</keyword>
<sequence length="132" mass="14556">MAMKLRVVSPEECVFEGMVAYVAVPSTAGEFGILPHHASEICTIESGRIRVSEQQMGVTDRVFAVEDGYVQVANDEVIVLATRAIDTSKVDVEEVAARLSDLESQMGKMSENDGRRAYLYNEIAWCKLLLAQ</sequence>
<dbReference type="CDD" id="cd12152">
    <property type="entry name" value="F1-ATPase_delta"/>
    <property type="match status" value="1"/>
</dbReference>
<keyword evidence="10" id="KW-0175">Coiled coil</keyword>
<comment type="similarity">
    <text evidence="2 8 9">Belongs to the ATPase epsilon chain family.</text>
</comment>
<evidence type="ECO:0000256" key="4">
    <source>
        <dbReference type="ARBA" id="ARBA00023065"/>
    </source>
</evidence>
<dbReference type="HOGENOM" id="CLU_084338_2_1_11"/>
<keyword evidence="13" id="KW-1185">Reference proteome</keyword>
<comment type="subcellular location">
    <subcellularLocation>
        <location evidence="8">Cell membrane</location>
        <topology evidence="8">Peripheral membrane protein</topology>
    </subcellularLocation>
    <subcellularLocation>
        <location evidence="1">Endomembrane system</location>
        <topology evidence="1">Peripheral membrane protein</topology>
    </subcellularLocation>
</comment>
<reference evidence="12 13" key="2">
    <citation type="submission" date="2008-10" db="EMBL/GenBank/DDBJ databases">
        <authorList>
            <person name="Fulton L."/>
            <person name="Clifton S."/>
            <person name="Fulton B."/>
            <person name="Xu J."/>
            <person name="Minx P."/>
            <person name="Pepin K.H."/>
            <person name="Johnson M."/>
            <person name="Thiruvilangam P."/>
            <person name="Bhonagiri V."/>
            <person name="Nash W.E."/>
            <person name="Mardis E.R."/>
            <person name="Wilson R.K."/>
        </authorList>
    </citation>
    <scope>NUCLEOTIDE SEQUENCE [LARGE SCALE GENOMIC DNA]</scope>
    <source>
        <strain evidence="12 13">DSM 13279</strain>
    </source>
</reference>
<feature type="domain" description="ATP synthase F1 complex delta/epsilon subunit N-terminal" evidence="11">
    <location>
        <begin position="3"/>
        <end position="84"/>
    </location>
</feature>
<dbReference type="GO" id="GO:0012505">
    <property type="term" value="C:endomembrane system"/>
    <property type="evidence" value="ECO:0007669"/>
    <property type="project" value="UniProtKB-SubCell"/>
</dbReference>
<evidence type="ECO:0000256" key="5">
    <source>
        <dbReference type="ARBA" id="ARBA00023136"/>
    </source>
</evidence>
<keyword evidence="6 8" id="KW-0139">CF(1)</keyword>
<dbReference type="HAMAP" id="MF_00530">
    <property type="entry name" value="ATP_synth_epsil_bac"/>
    <property type="match status" value="1"/>
</dbReference>
<evidence type="ECO:0000256" key="8">
    <source>
        <dbReference type="HAMAP-Rule" id="MF_00530"/>
    </source>
</evidence>
<keyword evidence="7 8" id="KW-0066">ATP synthesis</keyword>
<evidence type="ECO:0000313" key="13">
    <source>
        <dbReference type="Proteomes" id="UP000003560"/>
    </source>
</evidence>
<evidence type="ECO:0000256" key="7">
    <source>
        <dbReference type="ARBA" id="ARBA00023310"/>
    </source>
</evidence>
<keyword evidence="12" id="KW-0378">Hydrolase</keyword>
<dbReference type="GO" id="GO:0045259">
    <property type="term" value="C:proton-transporting ATP synthase complex"/>
    <property type="evidence" value="ECO:0007669"/>
    <property type="project" value="UniProtKB-KW"/>
</dbReference>
<dbReference type="PANTHER" id="PTHR13822:SF10">
    <property type="entry name" value="ATP SYNTHASE EPSILON CHAIN, CHLOROPLASTIC"/>
    <property type="match status" value="1"/>
</dbReference>
<dbReference type="OrthoDB" id="9791445at2"/>
<dbReference type="GeneID" id="98002170"/>
<keyword evidence="8" id="KW-0375">Hydrogen ion transport</keyword>
<evidence type="ECO:0000256" key="6">
    <source>
        <dbReference type="ARBA" id="ARBA00023196"/>
    </source>
</evidence>
<dbReference type="eggNOG" id="COG0355">
    <property type="taxonomic scope" value="Bacteria"/>
</dbReference>
<dbReference type="AlphaFoldDB" id="B6GDA5"/>
<evidence type="ECO:0000256" key="1">
    <source>
        <dbReference type="ARBA" id="ARBA00004184"/>
    </source>
</evidence>
<dbReference type="Pfam" id="PF02823">
    <property type="entry name" value="ATP-synt_DE_N"/>
    <property type="match status" value="1"/>
</dbReference>
<evidence type="ECO:0000256" key="2">
    <source>
        <dbReference type="ARBA" id="ARBA00005712"/>
    </source>
</evidence>
<comment type="caution">
    <text evidence="12">The sequence shown here is derived from an EMBL/GenBank/DDBJ whole genome shotgun (WGS) entry which is preliminary data.</text>
</comment>
<dbReference type="SUPFAM" id="SSF51344">
    <property type="entry name" value="Epsilon subunit of F1F0-ATP synthase N-terminal domain"/>
    <property type="match status" value="1"/>
</dbReference>
<dbReference type="GO" id="GO:0005524">
    <property type="term" value="F:ATP binding"/>
    <property type="evidence" value="ECO:0007669"/>
    <property type="project" value="UniProtKB-UniRule"/>
</dbReference>
<dbReference type="NCBIfam" id="TIGR01216">
    <property type="entry name" value="ATP_synt_epsi"/>
    <property type="match status" value="1"/>
</dbReference>
<dbReference type="Proteomes" id="UP000003560">
    <property type="component" value="Unassembled WGS sequence"/>
</dbReference>
<keyword evidence="3 8" id="KW-0813">Transport</keyword>
<comment type="subunit">
    <text evidence="8 9">F-type ATPases have 2 components, CF(1) - the catalytic core - and CF(0) - the membrane proton channel. CF(1) has five subunits: alpha(3), beta(3), gamma(1), delta(1), epsilon(1). CF(0) has three main subunits: a, b and c.</text>
</comment>